<dbReference type="InterPro" id="IPR036388">
    <property type="entry name" value="WH-like_DNA-bd_sf"/>
</dbReference>
<protein>
    <submittedName>
        <fullName evidence="6">LysR family transcriptional regulator</fullName>
    </submittedName>
</protein>
<dbReference type="InterPro" id="IPR036390">
    <property type="entry name" value="WH_DNA-bd_sf"/>
</dbReference>
<dbReference type="EMBL" id="DRMJ01000021">
    <property type="protein sequence ID" value="HHL42060.1"/>
    <property type="molecule type" value="Genomic_DNA"/>
</dbReference>
<feature type="domain" description="HTH lysR-type" evidence="5">
    <location>
        <begin position="6"/>
        <end position="63"/>
    </location>
</feature>
<dbReference type="PROSITE" id="PS50931">
    <property type="entry name" value="HTH_LYSR"/>
    <property type="match status" value="1"/>
</dbReference>
<evidence type="ECO:0000259" key="5">
    <source>
        <dbReference type="PROSITE" id="PS50931"/>
    </source>
</evidence>
<evidence type="ECO:0000256" key="3">
    <source>
        <dbReference type="ARBA" id="ARBA00023125"/>
    </source>
</evidence>
<comment type="similarity">
    <text evidence="1">Belongs to the LysR transcriptional regulatory family.</text>
</comment>
<proteinExistence type="inferred from homology"/>
<keyword evidence="4" id="KW-0804">Transcription</keyword>
<dbReference type="SUPFAM" id="SSF53850">
    <property type="entry name" value="Periplasmic binding protein-like II"/>
    <property type="match status" value="1"/>
</dbReference>
<evidence type="ECO:0000313" key="6">
    <source>
        <dbReference type="EMBL" id="HHL42060.1"/>
    </source>
</evidence>
<comment type="caution">
    <text evidence="6">The sequence shown here is derived from an EMBL/GenBank/DDBJ whole genome shotgun (WGS) entry which is preliminary data.</text>
</comment>
<dbReference type="AlphaFoldDB" id="A0A7C5QZ91"/>
<dbReference type="CDD" id="cd08432">
    <property type="entry name" value="PBP2_GcdR_TrpI_HvrB_AmpR_like"/>
    <property type="match status" value="1"/>
</dbReference>
<keyword evidence="3" id="KW-0238">DNA-binding</keyword>
<evidence type="ECO:0000256" key="4">
    <source>
        <dbReference type="ARBA" id="ARBA00023163"/>
    </source>
</evidence>
<dbReference type="GO" id="GO:0043565">
    <property type="term" value="F:sequence-specific DNA binding"/>
    <property type="evidence" value="ECO:0007669"/>
    <property type="project" value="TreeGrafter"/>
</dbReference>
<dbReference type="Pfam" id="PF03466">
    <property type="entry name" value="LysR_substrate"/>
    <property type="match status" value="1"/>
</dbReference>
<dbReference type="InterPro" id="IPR000847">
    <property type="entry name" value="LysR_HTH_N"/>
</dbReference>
<accession>A0A7C5QZ91</accession>
<gene>
    <name evidence="6" type="ORF">ENJ42_00450</name>
</gene>
<name>A0A7C5QZ91_9PROT</name>
<dbReference type="PRINTS" id="PR00039">
    <property type="entry name" value="HTHLYSR"/>
</dbReference>
<dbReference type="Proteomes" id="UP000885830">
    <property type="component" value="Unassembled WGS sequence"/>
</dbReference>
<dbReference type="InterPro" id="IPR005119">
    <property type="entry name" value="LysR_subst-bd"/>
</dbReference>
<evidence type="ECO:0000256" key="2">
    <source>
        <dbReference type="ARBA" id="ARBA00023015"/>
    </source>
</evidence>
<dbReference type="PANTHER" id="PTHR30537:SF74">
    <property type="entry name" value="HTH-TYPE TRANSCRIPTIONAL REGULATOR TRPI"/>
    <property type="match status" value="1"/>
</dbReference>
<dbReference type="GO" id="GO:0003700">
    <property type="term" value="F:DNA-binding transcription factor activity"/>
    <property type="evidence" value="ECO:0007669"/>
    <property type="project" value="InterPro"/>
</dbReference>
<dbReference type="GO" id="GO:0006351">
    <property type="term" value="P:DNA-templated transcription"/>
    <property type="evidence" value="ECO:0007669"/>
    <property type="project" value="TreeGrafter"/>
</dbReference>
<organism evidence="6">
    <name type="scientific">Hellea balneolensis</name>
    <dbReference type="NCBI Taxonomy" id="287478"/>
    <lineage>
        <taxon>Bacteria</taxon>
        <taxon>Pseudomonadati</taxon>
        <taxon>Pseudomonadota</taxon>
        <taxon>Alphaproteobacteria</taxon>
        <taxon>Maricaulales</taxon>
        <taxon>Robiginitomaculaceae</taxon>
        <taxon>Hellea</taxon>
    </lineage>
</organism>
<dbReference type="Gene3D" id="1.10.10.10">
    <property type="entry name" value="Winged helix-like DNA-binding domain superfamily/Winged helix DNA-binding domain"/>
    <property type="match status" value="1"/>
</dbReference>
<sequence>MPRSLPPLNSVRAFEAVARLQSFSRAAEELGVTQGAISKQVLLLEDYIGMRLFERLPGGPVLTGRGVALHEGVGPAFATLSNVFTRFSRRPTRSNICRISTLSSFASQFLVPRLSKFERLFPDIELEILTSDRVVDLSREEVDFSVRFGNGEWDGVVSKPLCPGRMIPVCTPSYAKRISANSTEEFVNKSRRAQVFSNNEWALWAEAANINILPEAKVFIIEDFLVAMKATLEDQVIALLPDIVVRQYIENGRMIRFCDIDITVKRTYYVAHLPNADQRPIVRTVMDWLYQEITAPVEKTSS</sequence>
<dbReference type="PANTHER" id="PTHR30537">
    <property type="entry name" value="HTH-TYPE TRANSCRIPTIONAL REGULATOR"/>
    <property type="match status" value="1"/>
</dbReference>
<dbReference type="Pfam" id="PF00126">
    <property type="entry name" value="HTH_1"/>
    <property type="match status" value="1"/>
</dbReference>
<evidence type="ECO:0000256" key="1">
    <source>
        <dbReference type="ARBA" id="ARBA00009437"/>
    </source>
</evidence>
<keyword evidence="2" id="KW-0805">Transcription regulation</keyword>
<dbReference type="InterPro" id="IPR058163">
    <property type="entry name" value="LysR-type_TF_proteobact-type"/>
</dbReference>
<dbReference type="Gene3D" id="3.40.190.10">
    <property type="entry name" value="Periplasmic binding protein-like II"/>
    <property type="match status" value="2"/>
</dbReference>
<dbReference type="SUPFAM" id="SSF46785">
    <property type="entry name" value="Winged helix' DNA-binding domain"/>
    <property type="match status" value="1"/>
</dbReference>
<reference evidence="6" key="1">
    <citation type="journal article" date="2020" name="mSystems">
        <title>Genome- and Community-Level Interaction Insights into Carbon Utilization and Element Cycling Functions of Hydrothermarchaeota in Hydrothermal Sediment.</title>
        <authorList>
            <person name="Zhou Z."/>
            <person name="Liu Y."/>
            <person name="Xu W."/>
            <person name="Pan J."/>
            <person name="Luo Z.H."/>
            <person name="Li M."/>
        </authorList>
    </citation>
    <scope>NUCLEOTIDE SEQUENCE [LARGE SCALE GENOMIC DNA]</scope>
    <source>
        <strain evidence="6">HyVt-485</strain>
    </source>
</reference>